<dbReference type="EMBL" id="AMYB01000006">
    <property type="protein sequence ID" value="OAD00952.1"/>
    <property type="molecule type" value="Genomic_DNA"/>
</dbReference>
<feature type="region of interest" description="Disordered" evidence="5">
    <location>
        <begin position="301"/>
        <end position="332"/>
    </location>
</feature>
<keyword evidence="3 6" id="KW-1133">Transmembrane helix</keyword>
<protein>
    <recommendedName>
        <fullName evidence="12">DUF2421 domain-containing protein</fullName>
    </recommendedName>
</protein>
<feature type="compositionally biased region" description="Polar residues" evidence="5">
    <location>
        <begin position="60"/>
        <end position="78"/>
    </location>
</feature>
<evidence type="ECO:0000256" key="1">
    <source>
        <dbReference type="ARBA" id="ARBA00004141"/>
    </source>
</evidence>
<dbReference type="Proteomes" id="UP000077051">
    <property type="component" value="Unassembled WGS sequence"/>
</dbReference>
<feature type="transmembrane region" description="Helical" evidence="6">
    <location>
        <begin position="443"/>
        <end position="465"/>
    </location>
</feature>
<feature type="domain" description="Putative ER transporter 6TM N-terminal" evidence="8">
    <location>
        <begin position="442"/>
        <end position="693"/>
    </location>
</feature>
<feature type="transmembrane region" description="Helical" evidence="6">
    <location>
        <begin position="359"/>
        <end position="376"/>
    </location>
</feature>
<evidence type="ECO:0000259" key="7">
    <source>
        <dbReference type="Pfam" id="PF10334"/>
    </source>
</evidence>
<evidence type="ECO:0000256" key="6">
    <source>
        <dbReference type="SAM" id="Phobius"/>
    </source>
</evidence>
<gene>
    <name evidence="10" type="ORF">MUCCIDRAFT_84920</name>
</gene>
<feature type="region of interest" description="Disordered" evidence="5">
    <location>
        <begin position="688"/>
        <end position="728"/>
    </location>
</feature>
<feature type="compositionally biased region" description="Polar residues" evidence="5">
    <location>
        <begin position="1"/>
        <end position="12"/>
    </location>
</feature>
<feature type="domain" description="DUF2421" evidence="7">
    <location>
        <begin position="1216"/>
        <end position="1423"/>
    </location>
</feature>
<feature type="transmembrane region" description="Helical" evidence="6">
    <location>
        <begin position="1049"/>
        <end position="1070"/>
    </location>
</feature>
<evidence type="ECO:0000256" key="2">
    <source>
        <dbReference type="ARBA" id="ARBA00022692"/>
    </source>
</evidence>
<dbReference type="Pfam" id="PF10334">
    <property type="entry name" value="BRE4"/>
    <property type="match status" value="1"/>
</dbReference>
<proteinExistence type="predicted"/>
<dbReference type="InterPro" id="IPR052430">
    <property type="entry name" value="IVT-Associated"/>
</dbReference>
<dbReference type="InterPro" id="IPR018823">
    <property type="entry name" value="ArAE_2_N"/>
</dbReference>
<dbReference type="STRING" id="747725.A0A168JAC5"/>
<feature type="transmembrane region" description="Helical" evidence="6">
    <location>
        <begin position="1131"/>
        <end position="1153"/>
    </location>
</feature>
<keyword evidence="11" id="KW-1185">Reference proteome</keyword>
<dbReference type="InterPro" id="IPR018820">
    <property type="entry name" value="BRE4-related_DUF2421"/>
</dbReference>
<feature type="transmembrane region" description="Helical" evidence="6">
    <location>
        <begin position="412"/>
        <end position="437"/>
    </location>
</feature>
<dbReference type="SUPFAM" id="SSF103473">
    <property type="entry name" value="MFS general substrate transporter"/>
    <property type="match status" value="1"/>
</dbReference>
<evidence type="ECO:0000256" key="4">
    <source>
        <dbReference type="ARBA" id="ARBA00023136"/>
    </source>
</evidence>
<feature type="region of interest" description="Disordered" evidence="5">
    <location>
        <begin position="641"/>
        <end position="660"/>
    </location>
</feature>
<evidence type="ECO:0008006" key="12">
    <source>
        <dbReference type="Google" id="ProtNLM"/>
    </source>
</evidence>
<dbReference type="InterPro" id="IPR036259">
    <property type="entry name" value="MFS_trans_sf"/>
</dbReference>
<feature type="region of interest" description="Disordered" evidence="5">
    <location>
        <begin position="926"/>
        <end position="949"/>
    </location>
</feature>
<evidence type="ECO:0000259" key="8">
    <source>
        <dbReference type="Pfam" id="PF10337"/>
    </source>
</evidence>
<keyword evidence="4 6" id="KW-0472">Membrane</keyword>
<feature type="transmembrane region" description="Helical" evidence="6">
    <location>
        <begin position="509"/>
        <end position="527"/>
    </location>
</feature>
<sequence>MAPIPSSSSLPESHNKNNNNNNKTLSKTLARYVSSNPGINVSGSPDESFFTPKPSPAPTPSVSRNSLRNNLRPVPSTSCRSAFSVQTFHTAIGADDSDEEQEKQQRLETIVENEKMSGHKPKDDTPDTSIGNELDSIHQYRAIAPPITASSSSNLMIHPMSLVHSTSGSIPNNFYYYGSLDSGMLSRSPAGSYFHDYFSEDYEVVLDDGTRQKRSVSLSTLPVITPLEFGKRKYRGNYNHFYFDDGAGGDEAEVNEHHQRQASRSQANEFYHHLLEEEERRALLFPTSSSDPNMIIQDLQPAETSEEEEEFQQHTTHRTRNKRSKKQKKANQNCLTSNLKSTYEWFVRHIFTLSYKQKMVLKCSFAYLLGSLFTFVPFLNSMLGTAKISSHVIATVTVFFNPSKTVGGMVEAAGYGLLYTVCALLLSLMSMLVAIYLRSEDYYVTSCCVTLGFWLAGSTFVLSFIKAHYNKPSIGTGCGLGFMIIFPVLVKEGSVIPSDFDPTYIEEMFAIVTIGTAISAFVCWFIWPMTATKKLKTDINDTLMAIKVLLKLLTKTFLLDTDLPEFTANENLQTAINSHRTSFTSLQASLADAKKEYYNLDIWRHAAGYDTIVSSLQRLAQHVGGLRSSCGLQFEVMRTSTSQEKKKSTNYGAIPQRKDTLDSNYGRKKKVYHVKATDQRKKMEYELKKEQTLSTQSMLEHSNRTSEDNEAEEDPCGRSLKKQTERQPLNGYYHIEQEHDDDGEGDHAKKQEEDEDGALVQFIKTVRPPMKSLAYTCKQTIVHLQSRFTNQITDSTPSFGMMRQNLAMAMSLFEESQQLALTRMYRRKMKRMKLKHATINPEELQSHLMNQFPAEDVFLVYFFVFCLLEFAKELMVLVECVQSVFEYDEEQNKKGGFWQTMKRYLISPFWFLCCCFYSRQRHADRHEQQPPAQQGSESDKKKKHTPVITKKSSIESFKPNNNNTFGSLHTPKPTSKLRKFFLSLWAFFSWFRQHTVRYASKSTLIALAIASMAFIPATREYFITWKMDWTLITVMAVMSPTVGGTNQVAVLRVLATILGSVIAVLFYLFLPHQGPILLLMSWGFSIPCFWMILNHKHGRFGMFSLLSYNLIVPFMYNHRNEDEVVDVIELAFMRCATVSAGVIIGLVVTAYIWPFEARKEMRKGLSDLLIRLSWYYKQLVSEYSEDNTLSLAQTKDEANTNYSSLVKKAISDGRSLSDNSNSNSRLVTSREELEALAKRNEARSIQFQHVELSLQVSLVELQGLLAYAPNEPRLKGPFPAKTYEAMLTSCQNILDKFLSIRIVILKDVWATQVRRDLMLPASQELMEMAGSVLLYFYLLASALQLKTPLPPYLPPAEKAREMLMLKLQQLPKITADLKKNNSPNSNESVKDECYMVYYAYVIMMESIIIELDKLGQKMKELFGSLVPDDQWARCFGLVDLEDPQKR</sequence>
<evidence type="ECO:0000256" key="5">
    <source>
        <dbReference type="SAM" id="MobiDB-lite"/>
    </source>
</evidence>
<feature type="domain" description="Integral membrane bound transporter" evidence="9">
    <location>
        <begin position="1021"/>
        <end position="1148"/>
    </location>
</feature>
<evidence type="ECO:0000256" key="3">
    <source>
        <dbReference type="ARBA" id="ARBA00022989"/>
    </source>
</evidence>
<dbReference type="Pfam" id="PF10337">
    <property type="entry name" value="ArAE_2_N"/>
    <property type="match status" value="1"/>
</dbReference>
<comment type="caution">
    <text evidence="10">The sequence shown here is derived from an EMBL/GenBank/DDBJ whole genome shotgun (WGS) entry which is preliminary data.</text>
</comment>
<feature type="transmembrane region" description="Helical" evidence="6">
    <location>
        <begin position="998"/>
        <end position="1017"/>
    </location>
</feature>
<feature type="compositionally biased region" description="Polar residues" evidence="5">
    <location>
        <begin position="33"/>
        <end position="45"/>
    </location>
</feature>
<evidence type="ECO:0000259" key="9">
    <source>
        <dbReference type="Pfam" id="PF13515"/>
    </source>
</evidence>
<dbReference type="Pfam" id="PF13515">
    <property type="entry name" value="FUSC_2"/>
    <property type="match status" value="1"/>
</dbReference>
<organism evidence="10 11">
    <name type="scientific">Mucor lusitanicus CBS 277.49</name>
    <dbReference type="NCBI Taxonomy" id="747725"/>
    <lineage>
        <taxon>Eukaryota</taxon>
        <taxon>Fungi</taxon>
        <taxon>Fungi incertae sedis</taxon>
        <taxon>Mucoromycota</taxon>
        <taxon>Mucoromycotina</taxon>
        <taxon>Mucoromycetes</taxon>
        <taxon>Mucorales</taxon>
        <taxon>Mucorineae</taxon>
        <taxon>Mucoraceae</taxon>
        <taxon>Mucor</taxon>
    </lineage>
</organism>
<dbReference type="OrthoDB" id="68611at2759"/>
<feature type="region of interest" description="Disordered" evidence="5">
    <location>
        <begin position="1"/>
        <end position="78"/>
    </location>
</feature>
<feature type="transmembrane region" description="Helical" evidence="6">
    <location>
        <begin position="1076"/>
        <end position="1093"/>
    </location>
</feature>
<feature type="transmembrane region" description="Helical" evidence="6">
    <location>
        <begin position="1100"/>
        <end position="1116"/>
    </location>
</feature>
<evidence type="ECO:0000313" key="11">
    <source>
        <dbReference type="Proteomes" id="UP000077051"/>
    </source>
</evidence>
<dbReference type="GO" id="GO:0016020">
    <property type="term" value="C:membrane"/>
    <property type="evidence" value="ECO:0007669"/>
    <property type="project" value="UniProtKB-SubCell"/>
</dbReference>
<keyword evidence="2 6" id="KW-0812">Transmembrane</keyword>
<dbReference type="InterPro" id="IPR049453">
    <property type="entry name" value="Memb_transporter_dom"/>
</dbReference>
<dbReference type="PANTHER" id="PTHR47804:SF1">
    <property type="entry name" value="DUF2421 DOMAIN-CONTAINING PROTEIN"/>
    <property type="match status" value="1"/>
</dbReference>
<dbReference type="PANTHER" id="PTHR47804">
    <property type="entry name" value="60S RIBOSOMAL PROTEIN L19"/>
    <property type="match status" value="1"/>
</dbReference>
<dbReference type="VEuPathDB" id="FungiDB:MUCCIDRAFT_84920"/>
<feature type="transmembrane region" description="Helical" evidence="6">
    <location>
        <begin position="472"/>
        <end position="489"/>
    </location>
</feature>
<comment type="subcellular location">
    <subcellularLocation>
        <location evidence="1">Membrane</location>
        <topology evidence="1">Multi-pass membrane protein</topology>
    </subcellularLocation>
</comment>
<reference evidence="10 11" key="1">
    <citation type="submission" date="2015-06" db="EMBL/GenBank/DDBJ databases">
        <title>Expansion of signal transduction pathways in fungi by whole-genome duplication.</title>
        <authorList>
            <consortium name="DOE Joint Genome Institute"/>
            <person name="Corrochano L.M."/>
            <person name="Kuo A."/>
            <person name="Marcet-Houben M."/>
            <person name="Polaino S."/>
            <person name="Salamov A."/>
            <person name="Villalobos J.M."/>
            <person name="Alvarez M.I."/>
            <person name="Avalos J."/>
            <person name="Benito E.P."/>
            <person name="Benoit I."/>
            <person name="Burger G."/>
            <person name="Camino L.P."/>
            <person name="Canovas D."/>
            <person name="Cerda-Olmedo E."/>
            <person name="Cheng J.-F."/>
            <person name="Dominguez A."/>
            <person name="Elias M."/>
            <person name="Eslava A.P."/>
            <person name="Glaser F."/>
            <person name="Grimwood J."/>
            <person name="Gutierrez G."/>
            <person name="Heitman J."/>
            <person name="Henrissat B."/>
            <person name="Iturriaga E.A."/>
            <person name="Lang B.F."/>
            <person name="Lavin J.L."/>
            <person name="Lee S."/>
            <person name="Li W."/>
            <person name="Lindquist E."/>
            <person name="Lopez-Garcia S."/>
            <person name="Luque E.M."/>
            <person name="Marcos A.T."/>
            <person name="Martin J."/>
            <person name="Mccluskey K."/>
            <person name="Medina H.R."/>
            <person name="Miralles-Duran A."/>
            <person name="Miyazaki A."/>
            <person name="Munoz-Torres E."/>
            <person name="Oguiza J.A."/>
            <person name="Ohm R."/>
            <person name="Olmedo M."/>
            <person name="Orejas M."/>
            <person name="Ortiz-Castellanos L."/>
            <person name="Pisabarro A.G."/>
            <person name="Rodriguez-Romero J."/>
            <person name="Ruiz-Herrera J."/>
            <person name="Ruiz-Vazquez R."/>
            <person name="Sanz C."/>
            <person name="Schackwitz W."/>
            <person name="Schmutz J."/>
            <person name="Shahriari M."/>
            <person name="Shelest E."/>
            <person name="Silva-Franco F."/>
            <person name="Soanes D."/>
            <person name="Syed K."/>
            <person name="Tagua V.G."/>
            <person name="Talbot N.J."/>
            <person name="Thon M."/>
            <person name="De Vries R.P."/>
            <person name="Wiebenga A."/>
            <person name="Yadav J.S."/>
            <person name="Braun E.L."/>
            <person name="Baker S."/>
            <person name="Garre V."/>
            <person name="Horwitz B."/>
            <person name="Torres-Martinez S."/>
            <person name="Idnurm A."/>
            <person name="Herrera-Estrella A."/>
            <person name="Gabaldon T."/>
            <person name="Grigoriev I.V."/>
        </authorList>
    </citation>
    <scope>NUCLEOTIDE SEQUENCE [LARGE SCALE GENOMIC DNA]</scope>
    <source>
        <strain evidence="10 11">CBS 277.49</strain>
    </source>
</reference>
<evidence type="ECO:0000313" key="10">
    <source>
        <dbReference type="EMBL" id="OAD00952.1"/>
    </source>
</evidence>
<feature type="compositionally biased region" description="Basic residues" evidence="5">
    <location>
        <begin position="315"/>
        <end position="329"/>
    </location>
</feature>
<name>A0A168JAC5_MUCCL</name>
<accession>A0A168JAC5</accession>